<proteinExistence type="predicted"/>
<accession>A0A133YCC8</accession>
<evidence type="ECO:0000313" key="2">
    <source>
        <dbReference type="Proteomes" id="UP000070080"/>
    </source>
</evidence>
<keyword evidence="2" id="KW-1185">Reference proteome</keyword>
<dbReference type="Proteomes" id="UP000070080">
    <property type="component" value="Unassembled WGS sequence"/>
</dbReference>
<name>A0A133YCC8_9FIRM</name>
<comment type="caution">
    <text evidence="1">The sequence shown here is derived from an EMBL/GenBank/DDBJ whole genome shotgun (WGS) entry which is preliminary data.</text>
</comment>
<dbReference type="AlphaFoldDB" id="A0A133YCC8"/>
<evidence type="ECO:0000313" key="1">
    <source>
        <dbReference type="EMBL" id="KXB40840.1"/>
    </source>
</evidence>
<reference evidence="2" key="1">
    <citation type="submission" date="2016-01" db="EMBL/GenBank/DDBJ databases">
        <authorList>
            <person name="Mitreva M."/>
            <person name="Pepin K.H."/>
            <person name="Mihindukulasuriya K.A."/>
            <person name="Fulton R."/>
            <person name="Fronick C."/>
            <person name="O'Laughlin M."/>
            <person name="Miner T."/>
            <person name="Herter B."/>
            <person name="Rosa B.A."/>
            <person name="Cordes M."/>
            <person name="Tomlinson C."/>
            <person name="Wollam A."/>
            <person name="Palsikar V.B."/>
            <person name="Mardis E.R."/>
            <person name="Wilson R.K."/>
        </authorList>
    </citation>
    <scope>NUCLEOTIDE SEQUENCE [LARGE SCALE GENOMIC DNA]</scope>
    <source>
        <strain evidence="2">KA00274</strain>
    </source>
</reference>
<organism evidence="1 2">
    <name type="scientific">Amygdalobacter nucleatus</name>
    <dbReference type="NCBI Taxonomy" id="3029274"/>
    <lineage>
        <taxon>Bacteria</taxon>
        <taxon>Bacillati</taxon>
        <taxon>Bacillota</taxon>
        <taxon>Clostridia</taxon>
        <taxon>Eubacteriales</taxon>
        <taxon>Oscillospiraceae</taxon>
        <taxon>Amygdalobacter</taxon>
    </lineage>
</organism>
<protein>
    <submittedName>
        <fullName evidence="1">Uncharacterized protein</fullName>
    </submittedName>
</protein>
<gene>
    <name evidence="1" type="ORF">HMPREF1872_00808</name>
</gene>
<dbReference type="STRING" id="1497955.HMPREF1872_00808"/>
<sequence>MMILSKLLTLKLKPAMTPTPLVSPMTTITGLVAEPEHFLRIRRVGAS</sequence>
<dbReference type="EMBL" id="LSCV01000024">
    <property type="protein sequence ID" value="KXB40840.1"/>
    <property type="molecule type" value="Genomic_DNA"/>
</dbReference>